<evidence type="ECO:0000313" key="2">
    <source>
        <dbReference type="Proteomes" id="UP000219281"/>
    </source>
</evidence>
<dbReference type="AlphaFoldDB" id="A0A285ZW62"/>
<name>A0A285ZW62_9SPHI</name>
<dbReference type="RefSeq" id="WP_097130081.1">
    <property type="nucleotide sequence ID" value="NZ_OCMT01000002.1"/>
</dbReference>
<accession>A0A285ZW62</accession>
<organism evidence="1 2">
    <name type="scientific">Pedobacter xixiisoli</name>
    <dbReference type="NCBI Taxonomy" id="1476464"/>
    <lineage>
        <taxon>Bacteria</taxon>
        <taxon>Pseudomonadati</taxon>
        <taxon>Bacteroidota</taxon>
        <taxon>Sphingobacteriia</taxon>
        <taxon>Sphingobacteriales</taxon>
        <taxon>Sphingobacteriaceae</taxon>
        <taxon>Pedobacter</taxon>
    </lineage>
</organism>
<sequence>MRSGKSIWLFWLVFLSGCIGFQANAQTWGEWFRQRHTQKKYLLEQIAALQVYTGYVKKGYGIARDGLGMVRDIADGEFKLHEFFISGLKKVSPAIRNDARIADIVAMEIGMVRSFGRLLDLEGLPPDRLAYLRSVKAAVMEACLDDLAELLLVLTSGKVEMGDSERLTRLEGIYRRMQDRSAFVQDFSAKVLQLSKQIDGESKGIKHLGGFYEINE</sequence>
<dbReference type="EMBL" id="OCMT01000002">
    <property type="protein sequence ID" value="SOD13882.1"/>
    <property type="molecule type" value="Genomic_DNA"/>
</dbReference>
<dbReference type="OrthoDB" id="673795at2"/>
<keyword evidence="2" id="KW-1185">Reference proteome</keyword>
<gene>
    <name evidence="1" type="ORF">SAMN06297358_1290</name>
</gene>
<protein>
    <recommendedName>
        <fullName evidence="3">TerB family tellurite resistance protein</fullName>
    </recommendedName>
</protein>
<dbReference type="PROSITE" id="PS51257">
    <property type="entry name" value="PROKAR_LIPOPROTEIN"/>
    <property type="match status" value="1"/>
</dbReference>
<evidence type="ECO:0008006" key="3">
    <source>
        <dbReference type="Google" id="ProtNLM"/>
    </source>
</evidence>
<reference evidence="2" key="1">
    <citation type="submission" date="2017-09" db="EMBL/GenBank/DDBJ databases">
        <authorList>
            <person name="Varghese N."/>
            <person name="Submissions S."/>
        </authorList>
    </citation>
    <scope>NUCLEOTIDE SEQUENCE [LARGE SCALE GENOMIC DNA]</scope>
    <source>
        <strain evidence="2">CGMCC 1.12803</strain>
    </source>
</reference>
<dbReference type="Proteomes" id="UP000219281">
    <property type="component" value="Unassembled WGS sequence"/>
</dbReference>
<proteinExistence type="predicted"/>
<evidence type="ECO:0000313" key="1">
    <source>
        <dbReference type="EMBL" id="SOD13882.1"/>
    </source>
</evidence>